<dbReference type="Proteomes" id="UP001152797">
    <property type="component" value="Unassembled WGS sequence"/>
</dbReference>
<reference evidence="2 3" key="2">
    <citation type="submission" date="2024-05" db="EMBL/GenBank/DDBJ databases">
        <authorList>
            <person name="Chen Y."/>
            <person name="Shah S."/>
            <person name="Dougan E. K."/>
            <person name="Thang M."/>
            <person name="Chan C."/>
        </authorList>
    </citation>
    <scope>NUCLEOTIDE SEQUENCE [LARGE SCALE GENOMIC DNA]</scope>
</reference>
<comment type="caution">
    <text evidence="1">The sequence shown here is derived from an EMBL/GenBank/DDBJ whole genome shotgun (WGS) entry which is preliminary data.</text>
</comment>
<organism evidence="1">
    <name type="scientific">Cladocopium goreaui</name>
    <dbReference type="NCBI Taxonomy" id="2562237"/>
    <lineage>
        <taxon>Eukaryota</taxon>
        <taxon>Sar</taxon>
        <taxon>Alveolata</taxon>
        <taxon>Dinophyceae</taxon>
        <taxon>Suessiales</taxon>
        <taxon>Symbiodiniaceae</taxon>
        <taxon>Cladocopium</taxon>
    </lineage>
</organism>
<evidence type="ECO:0000313" key="1">
    <source>
        <dbReference type="EMBL" id="CAI3985698.1"/>
    </source>
</evidence>
<sequence length="333" mass="37990">MRQDEQRAFQMALEDTSDRAPDAVAVRLRLVHALLRSDGMNLELAASAFVDATSYISHLAHVSRSCCLSLEEEMELWESLLKIQSDMESANRFIQWRRSLLTARKQGLEKVALQWQRRDPGAWIHTVLDAEERDAFFTAGVSDIDCIGIKNEPLFKCTELPTQSLWPTLLDVLQNNSMKEGVFSTLLDMWERGCAPDMQALAIRPGSPVRSHKHCQICVRCKSEVSLAFFDGIFPHIFVWGSCFWCCIPSAFSRSASRRLPHNLLTHNLLTHNLHTLAQKYLIELLMWNVSYVQKNTPVNLTGEIGRPYVENSAKYAFYVLAQRNVLMQLCQS</sequence>
<reference evidence="1" key="1">
    <citation type="submission" date="2022-10" db="EMBL/GenBank/DDBJ databases">
        <authorList>
            <person name="Chen Y."/>
            <person name="Dougan E. K."/>
            <person name="Chan C."/>
            <person name="Rhodes N."/>
            <person name="Thang M."/>
        </authorList>
    </citation>
    <scope>NUCLEOTIDE SEQUENCE</scope>
</reference>
<dbReference type="EMBL" id="CAMXCT030001010">
    <property type="protein sequence ID" value="CAL4773010.1"/>
    <property type="molecule type" value="Genomic_DNA"/>
</dbReference>
<accession>A0A9P1FRG8</accession>
<evidence type="ECO:0000313" key="2">
    <source>
        <dbReference type="EMBL" id="CAL4773010.1"/>
    </source>
</evidence>
<dbReference type="AlphaFoldDB" id="A0A9P1FRG8"/>
<gene>
    <name evidence="1" type="ORF">C1SCF055_LOCUS13119</name>
</gene>
<dbReference type="OrthoDB" id="420407at2759"/>
<name>A0A9P1FRG8_9DINO</name>
<proteinExistence type="predicted"/>
<evidence type="ECO:0000313" key="3">
    <source>
        <dbReference type="Proteomes" id="UP001152797"/>
    </source>
</evidence>
<dbReference type="EMBL" id="CAMXCT010001010">
    <property type="protein sequence ID" value="CAI3985698.1"/>
    <property type="molecule type" value="Genomic_DNA"/>
</dbReference>
<keyword evidence="3" id="KW-1185">Reference proteome</keyword>
<dbReference type="EMBL" id="CAMXCT020001010">
    <property type="protein sequence ID" value="CAL1139073.1"/>
    <property type="molecule type" value="Genomic_DNA"/>
</dbReference>
<protein>
    <submittedName>
        <fullName evidence="1">Uncharacterized protein</fullName>
    </submittedName>
</protein>